<evidence type="ECO:0000313" key="3">
    <source>
        <dbReference type="Proteomes" id="UP000016927"/>
    </source>
</evidence>
<dbReference type="Proteomes" id="UP000016927">
    <property type="component" value="Unassembled WGS sequence"/>
</dbReference>
<protein>
    <submittedName>
        <fullName evidence="2">Uncharacterized protein</fullName>
    </submittedName>
</protein>
<gene>
    <name evidence="2" type="ORF">NBO_81g0026</name>
</gene>
<keyword evidence="1" id="KW-0472">Membrane</keyword>
<keyword evidence="3" id="KW-1185">Reference proteome</keyword>
<dbReference type="AlphaFoldDB" id="R0MKM4"/>
<evidence type="ECO:0000256" key="1">
    <source>
        <dbReference type="SAM" id="Phobius"/>
    </source>
</evidence>
<dbReference type="VEuPathDB" id="MicrosporidiaDB:NBO_81g0026"/>
<keyword evidence="1" id="KW-1133">Transmembrane helix</keyword>
<proteinExistence type="predicted"/>
<sequence>MRLLFVYSKSLTKLMIIKILSCFIVIKFFPLNFKYFTTKLFLKEFTVKNLRQRCLSAEAFFSFLFKQNICEIIYANIPRTFHTLHLDEFLSIVLISKQAKVVFKCFYSISIYFAQFNTHRKIFVLLDLLYFMLFLAKKIKH</sequence>
<dbReference type="HOGENOM" id="CLU_1825829_0_0_1"/>
<organism evidence="2 3">
    <name type="scientific">Nosema bombycis (strain CQ1 / CVCC 102059)</name>
    <name type="common">Microsporidian parasite</name>
    <name type="synonym">Pebrine of silkworm</name>
    <dbReference type="NCBI Taxonomy" id="578461"/>
    <lineage>
        <taxon>Eukaryota</taxon>
        <taxon>Fungi</taxon>
        <taxon>Fungi incertae sedis</taxon>
        <taxon>Microsporidia</taxon>
        <taxon>Nosematidae</taxon>
        <taxon>Nosema</taxon>
    </lineage>
</organism>
<feature type="transmembrane region" description="Helical" evidence="1">
    <location>
        <begin position="15"/>
        <end position="33"/>
    </location>
</feature>
<keyword evidence="1" id="KW-0812">Transmembrane</keyword>
<accession>R0MKM4</accession>
<dbReference type="EMBL" id="KB908989">
    <property type="protein sequence ID" value="EOB13333.1"/>
    <property type="molecule type" value="Genomic_DNA"/>
</dbReference>
<evidence type="ECO:0000313" key="2">
    <source>
        <dbReference type="EMBL" id="EOB13333.1"/>
    </source>
</evidence>
<name>R0MKM4_NOSB1</name>
<reference evidence="2 3" key="1">
    <citation type="journal article" date="2013" name="BMC Genomics">
        <title>Comparative genomics of parasitic silkworm microsporidia reveal an association between genome expansion and host adaptation.</title>
        <authorList>
            <person name="Pan G."/>
            <person name="Xu J."/>
            <person name="Li T."/>
            <person name="Xia Q."/>
            <person name="Liu S.L."/>
            <person name="Zhang G."/>
            <person name="Li S."/>
            <person name="Li C."/>
            <person name="Liu H."/>
            <person name="Yang L."/>
            <person name="Liu T."/>
            <person name="Zhang X."/>
            <person name="Wu Z."/>
            <person name="Fan W."/>
            <person name="Dang X."/>
            <person name="Xiang H."/>
            <person name="Tao M."/>
            <person name="Li Y."/>
            <person name="Hu J."/>
            <person name="Li Z."/>
            <person name="Lin L."/>
            <person name="Luo J."/>
            <person name="Geng L."/>
            <person name="Wang L."/>
            <person name="Long M."/>
            <person name="Wan Y."/>
            <person name="He N."/>
            <person name="Zhang Z."/>
            <person name="Lu C."/>
            <person name="Keeling P.J."/>
            <person name="Wang J."/>
            <person name="Xiang Z."/>
            <person name="Zhou Z."/>
        </authorList>
    </citation>
    <scope>NUCLEOTIDE SEQUENCE [LARGE SCALE GENOMIC DNA]</scope>
    <source>
        <strain evidence="3">CQ1 / CVCC 102059</strain>
    </source>
</reference>